<keyword evidence="4" id="KW-1185">Reference proteome</keyword>
<evidence type="ECO:0000256" key="2">
    <source>
        <dbReference type="SAM" id="Phobius"/>
    </source>
</evidence>
<organism evidence="3 4">
    <name type="scientific">Natrialba swarupiae</name>
    <dbReference type="NCBI Taxonomy" id="2448032"/>
    <lineage>
        <taxon>Archaea</taxon>
        <taxon>Methanobacteriati</taxon>
        <taxon>Methanobacteriota</taxon>
        <taxon>Stenosarchaea group</taxon>
        <taxon>Halobacteria</taxon>
        <taxon>Halobacteriales</taxon>
        <taxon>Natrialbaceae</taxon>
        <taxon>Natrialba</taxon>
    </lineage>
</organism>
<sequence length="105" mass="11473">MKSPGLLWMLQTAAGLSMAGPMFIVGFEFVRTGRIAPGVGMFAVGLVALYLPTYLVNRIGGPRAWIRRRLGHTDAGSSEPESERRQSDDGSDPTLSSPLDRLRKR</sequence>
<dbReference type="AlphaFoldDB" id="A0A5D5AJY7"/>
<proteinExistence type="predicted"/>
<dbReference type="Proteomes" id="UP000324104">
    <property type="component" value="Unassembled WGS sequence"/>
</dbReference>
<comment type="caution">
    <text evidence="3">The sequence shown here is derived from an EMBL/GenBank/DDBJ whole genome shotgun (WGS) entry which is preliminary data.</text>
</comment>
<dbReference type="RefSeq" id="WP_149081406.1">
    <property type="nucleotide sequence ID" value="NZ_VTAW01000011.1"/>
</dbReference>
<feature type="transmembrane region" description="Helical" evidence="2">
    <location>
        <begin position="35"/>
        <end position="57"/>
    </location>
</feature>
<keyword evidence="2" id="KW-1133">Transmembrane helix</keyword>
<evidence type="ECO:0000256" key="1">
    <source>
        <dbReference type="SAM" id="MobiDB-lite"/>
    </source>
</evidence>
<keyword evidence="2" id="KW-0472">Membrane</keyword>
<dbReference type="EMBL" id="VTAW01000011">
    <property type="protein sequence ID" value="TYT62069.1"/>
    <property type="molecule type" value="Genomic_DNA"/>
</dbReference>
<gene>
    <name evidence="3" type="ORF">FYC77_10225</name>
</gene>
<accession>A0A5D5AJY7</accession>
<evidence type="ECO:0000313" key="3">
    <source>
        <dbReference type="EMBL" id="TYT62069.1"/>
    </source>
</evidence>
<feature type="region of interest" description="Disordered" evidence="1">
    <location>
        <begin position="72"/>
        <end position="105"/>
    </location>
</feature>
<reference evidence="3 4" key="1">
    <citation type="submission" date="2019-08" db="EMBL/GenBank/DDBJ databases">
        <title>Archaea genome.</title>
        <authorList>
            <person name="Kajale S."/>
            <person name="Shouche Y."/>
            <person name="Deshpande N."/>
            <person name="Sharma A."/>
        </authorList>
    </citation>
    <scope>NUCLEOTIDE SEQUENCE [LARGE SCALE GENOMIC DNA]</scope>
    <source>
        <strain evidence="3 4">ESP3B_9</strain>
    </source>
</reference>
<name>A0A5D5AJY7_9EURY</name>
<protein>
    <submittedName>
        <fullName evidence="3">Uncharacterized protein</fullName>
    </submittedName>
</protein>
<evidence type="ECO:0000313" key="4">
    <source>
        <dbReference type="Proteomes" id="UP000324104"/>
    </source>
</evidence>
<keyword evidence="2" id="KW-0812">Transmembrane</keyword>